<dbReference type="Proteomes" id="UP001610446">
    <property type="component" value="Unassembled WGS sequence"/>
</dbReference>
<keyword evidence="1" id="KW-0812">Transmembrane</keyword>
<keyword evidence="3" id="KW-1185">Reference proteome</keyword>
<keyword evidence="1" id="KW-1133">Transmembrane helix</keyword>
<accession>A0ABR4IK29</accession>
<organism evidence="2 3">
    <name type="scientific">Aspergillus pseudoustus</name>
    <dbReference type="NCBI Taxonomy" id="1810923"/>
    <lineage>
        <taxon>Eukaryota</taxon>
        <taxon>Fungi</taxon>
        <taxon>Dikarya</taxon>
        <taxon>Ascomycota</taxon>
        <taxon>Pezizomycotina</taxon>
        <taxon>Eurotiomycetes</taxon>
        <taxon>Eurotiomycetidae</taxon>
        <taxon>Eurotiales</taxon>
        <taxon>Aspergillaceae</taxon>
        <taxon>Aspergillus</taxon>
        <taxon>Aspergillus subgen. Nidulantes</taxon>
    </lineage>
</organism>
<dbReference type="EMBL" id="JBFXLU010000377">
    <property type="protein sequence ID" value="KAL2828086.1"/>
    <property type="molecule type" value="Genomic_DNA"/>
</dbReference>
<name>A0ABR4IK29_9EURO</name>
<reference evidence="2 3" key="1">
    <citation type="submission" date="2024-07" db="EMBL/GenBank/DDBJ databases">
        <title>Section-level genome sequencing and comparative genomics of Aspergillus sections Usti and Cavernicolus.</title>
        <authorList>
            <consortium name="Lawrence Berkeley National Laboratory"/>
            <person name="Nybo J.L."/>
            <person name="Vesth T.C."/>
            <person name="Theobald S."/>
            <person name="Frisvad J.C."/>
            <person name="Larsen T.O."/>
            <person name="Kjaerboelling I."/>
            <person name="Rothschild-Mancinelli K."/>
            <person name="Lyhne E.K."/>
            <person name="Kogle M.E."/>
            <person name="Barry K."/>
            <person name="Clum A."/>
            <person name="Na H."/>
            <person name="Ledsgaard L."/>
            <person name="Lin J."/>
            <person name="Lipzen A."/>
            <person name="Kuo A."/>
            <person name="Riley R."/>
            <person name="Mondo S."/>
            <person name="Labutti K."/>
            <person name="Haridas S."/>
            <person name="Pangalinan J."/>
            <person name="Salamov A.A."/>
            <person name="Simmons B.A."/>
            <person name="Magnuson J.K."/>
            <person name="Chen J."/>
            <person name="Drula E."/>
            <person name="Henrissat B."/>
            <person name="Wiebenga A."/>
            <person name="Lubbers R.J."/>
            <person name="Gomes A.C."/>
            <person name="Makela M.R."/>
            <person name="Stajich J."/>
            <person name="Grigoriev I.V."/>
            <person name="Mortensen U.H."/>
            <person name="De Vries R.P."/>
            <person name="Baker S.E."/>
            <person name="Andersen M.R."/>
        </authorList>
    </citation>
    <scope>NUCLEOTIDE SEQUENCE [LARGE SCALE GENOMIC DNA]</scope>
    <source>
        <strain evidence="2 3">CBS 123904</strain>
    </source>
</reference>
<evidence type="ECO:0000313" key="2">
    <source>
        <dbReference type="EMBL" id="KAL2828086.1"/>
    </source>
</evidence>
<gene>
    <name evidence="2" type="ORF">BJY01DRAFT_228734</name>
</gene>
<protein>
    <submittedName>
        <fullName evidence="2">Uncharacterized protein</fullName>
    </submittedName>
</protein>
<sequence length="100" mass="11611">MSWSVDDIVSLITLCITIPTFILAVLGLVRCYRRKRRRTLDRSGSFDGPLLQIDRMPLLSTASSPTNQERDLEMGWIEFNHVTMISRTGSLRFDQRPERR</sequence>
<feature type="transmembrane region" description="Helical" evidence="1">
    <location>
        <begin position="12"/>
        <end position="32"/>
    </location>
</feature>
<comment type="caution">
    <text evidence="2">The sequence shown here is derived from an EMBL/GenBank/DDBJ whole genome shotgun (WGS) entry which is preliminary data.</text>
</comment>
<evidence type="ECO:0000313" key="3">
    <source>
        <dbReference type="Proteomes" id="UP001610446"/>
    </source>
</evidence>
<keyword evidence="1" id="KW-0472">Membrane</keyword>
<evidence type="ECO:0000256" key="1">
    <source>
        <dbReference type="SAM" id="Phobius"/>
    </source>
</evidence>
<proteinExistence type="predicted"/>